<dbReference type="AlphaFoldDB" id="H5U734"/>
<dbReference type="EMBL" id="BAFC01000133">
    <property type="protein sequence ID" value="GAB41562.1"/>
    <property type="molecule type" value="Genomic_DNA"/>
</dbReference>
<evidence type="ECO:0000259" key="3">
    <source>
        <dbReference type="SMART" id="SM00939"/>
    </source>
</evidence>
<dbReference type="SUPFAM" id="SSF49785">
    <property type="entry name" value="Galactose-binding domain-like"/>
    <property type="match status" value="1"/>
</dbReference>
<name>H5U734_9ACTN</name>
<dbReference type="Proteomes" id="UP000005845">
    <property type="component" value="Unassembled WGS sequence"/>
</dbReference>
<sequence>MAFQLGPTANEHAPTESARIEPFPRDPSSLRRSVTDTPVFGTLPLGDPTGGASAMRWREQVDGPQVYPRVSIDRDVTLTMSDGVELRATIVRPATRFGDVVTTPYPAIININPYNRAAIDFIDTTMHAPVIGGAVRAAARSVDATGTPLEGLTTLTQVLAGGVIDVFGINRNLVRSGYAQIIVDVRGTGASHGKWEILGPREQQDSVEIIDWVSEQEWCNGKVGLAGWSYSAINSLQAADKRPPQLGAVFAVEGCDDIVRDIYITGGMPSAFIPAWLSVVNILKWVPNPSTLLRDVLRGNHFRYLRDRVASPATEIPSLLWGFLTARDDRIFDDPYFDARDPQIDQIEAPTLTVGAWHDLFGRSATGIYERLNLEPGRKQLIVGDGYHFDVGSGYGGKFAPPRLDVLERAWFDRWLKGHANGVEHYGPVTLRQQGGTWTAGQSFPRQGVAPRRLYLSSECSSSATHCVHDGSLQSTPCTDYTSLHVRPDVRGLISRDMTQVTAGATMALGKPFTSDARFQERGALSFTSAPVTQQTQISGAMNLRLNVATTAHEAIWAVTVNDVAPNGTSKVLTNGALSASNRALDPSKSTYASDGSLVGAHHFLSRKRKLPVPPDAPVRIDVDLVPTDAVLEPGHRLRVDVYAASFPRYLTVVPDLVKARGRRQRLVLDPEHPSHLTFLAGEGLLSQVLRTPHRPESANTTR</sequence>
<dbReference type="Gene3D" id="3.40.50.1820">
    <property type="entry name" value="alpha/beta hydrolase"/>
    <property type="match status" value="2"/>
</dbReference>
<dbReference type="Gene3D" id="2.60.120.260">
    <property type="entry name" value="Galactose-binding domain-like"/>
    <property type="match status" value="1"/>
</dbReference>
<dbReference type="RefSeq" id="WP_005209168.1">
    <property type="nucleotide sequence ID" value="NZ_BAFC01000133.1"/>
</dbReference>
<reference evidence="4 5" key="1">
    <citation type="submission" date="2012-02" db="EMBL/GenBank/DDBJ databases">
        <title>Whole genome shotgun sequence of Gordonia sputi NBRC 100414.</title>
        <authorList>
            <person name="Yoshida I."/>
            <person name="Hosoyama A."/>
            <person name="Tsuchikane K."/>
            <person name="Katsumata H."/>
            <person name="Yamazaki S."/>
            <person name="Fujita N."/>
        </authorList>
    </citation>
    <scope>NUCLEOTIDE SEQUENCE [LARGE SCALE GENOMIC DNA]</scope>
    <source>
        <strain evidence="4 5">NBRC 100414</strain>
    </source>
</reference>
<dbReference type="InterPro" id="IPR029058">
    <property type="entry name" value="AB_hydrolase_fold"/>
</dbReference>
<dbReference type="GO" id="GO:0008239">
    <property type="term" value="F:dipeptidyl-peptidase activity"/>
    <property type="evidence" value="ECO:0007669"/>
    <property type="project" value="InterPro"/>
</dbReference>
<comment type="caution">
    <text evidence="4">The sequence shown here is derived from an EMBL/GenBank/DDBJ whole genome shotgun (WGS) entry which is preliminary data.</text>
</comment>
<organism evidence="4 5">
    <name type="scientific">Gordonia sputi NBRC 100414</name>
    <dbReference type="NCBI Taxonomy" id="1089453"/>
    <lineage>
        <taxon>Bacteria</taxon>
        <taxon>Bacillati</taxon>
        <taxon>Actinomycetota</taxon>
        <taxon>Actinomycetes</taxon>
        <taxon>Mycobacteriales</taxon>
        <taxon>Gordoniaceae</taxon>
        <taxon>Gordonia</taxon>
    </lineage>
</organism>
<dbReference type="SUPFAM" id="SSF53474">
    <property type="entry name" value="alpha/beta-Hydrolases"/>
    <property type="match status" value="1"/>
</dbReference>
<accession>H5U734</accession>
<dbReference type="Pfam" id="PF02129">
    <property type="entry name" value="Peptidase_S15"/>
    <property type="match status" value="1"/>
</dbReference>
<evidence type="ECO:0000256" key="1">
    <source>
        <dbReference type="ARBA" id="ARBA00022801"/>
    </source>
</evidence>
<dbReference type="eggNOG" id="COG2936">
    <property type="taxonomic scope" value="Bacteria"/>
</dbReference>
<proteinExistence type="predicted"/>
<protein>
    <submittedName>
        <fullName evidence="4">Putative hydrolase</fullName>
    </submittedName>
</protein>
<dbReference type="InterPro" id="IPR013736">
    <property type="entry name" value="Xaa-Pro_dipept_C"/>
</dbReference>
<evidence type="ECO:0000313" key="4">
    <source>
        <dbReference type="EMBL" id="GAB41562.1"/>
    </source>
</evidence>
<dbReference type="SMART" id="SM00939">
    <property type="entry name" value="PepX_C"/>
    <property type="match status" value="1"/>
</dbReference>
<dbReference type="Pfam" id="PF08530">
    <property type="entry name" value="PepX_C"/>
    <property type="match status" value="1"/>
</dbReference>
<keyword evidence="1 4" id="KW-0378">Hydrolase</keyword>
<feature type="domain" description="Xaa-Pro dipeptidyl-peptidase C-terminal" evidence="3">
    <location>
        <begin position="409"/>
        <end position="678"/>
    </location>
</feature>
<evidence type="ECO:0000256" key="2">
    <source>
        <dbReference type="SAM" id="MobiDB-lite"/>
    </source>
</evidence>
<dbReference type="InterPro" id="IPR008979">
    <property type="entry name" value="Galactose-bd-like_sf"/>
</dbReference>
<gene>
    <name evidence="4" type="ORF">GOSPT_135_00240</name>
</gene>
<dbReference type="PANTHER" id="PTHR43056:SF10">
    <property type="entry name" value="COCE_NOND FAMILY, PUTATIVE (AFU_ORTHOLOGUE AFUA_7G00600)-RELATED"/>
    <property type="match status" value="1"/>
</dbReference>
<dbReference type="InterPro" id="IPR050585">
    <property type="entry name" value="Xaa-Pro_dipeptidyl-ppase/CocE"/>
</dbReference>
<keyword evidence="5" id="KW-1185">Reference proteome</keyword>
<evidence type="ECO:0000313" key="5">
    <source>
        <dbReference type="Proteomes" id="UP000005845"/>
    </source>
</evidence>
<dbReference type="PANTHER" id="PTHR43056">
    <property type="entry name" value="PEPTIDASE S9 PROLYL OLIGOPEPTIDASE"/>
    <property type="match status" value="1"/>
</dbReference>
<dbReference type="InterPro" id="IPR005674">
    <property type="entry name" value="CocE/Ser_esterase"/>
</dbReference>
<dbReference type="NCBIfam" id="TIGR00976">
    <property type="entry name" value="CocE_NonD"/>
    <property type="match status" value="1"/>
</dbReference>
<dbReference type="InterPro" id="IPR000383">
    <property type="entry name" value="Xaa-Pro-like_dom"/>
</dbReference>
<feature type="region of interest" description="Disordered" evidence="2">
    <location>
        <begin position="1"/>
        <end position="52"/>
    </location>
</feature>